<keyword evidence="2" id="KW-1185">Reference proteome</keyword>
<organism evidence="1 2">
    <name type="scientific">Batillaria attramentaria</name>
    <dbReference type="NCBI Taxonomy" id="370345"/>
    <lineage>
        <taxon>Eukaryota</taxon>
        <taxon>Metazoa</taxon>
        <taxon>Spiralia</taxon>
        <taxon>Lophotrochozoa</taxon>
        <taxon>Mollusca</taxon>
        <taxon>Gastropoda</taxon>
        <taxon>Caenogastropoda</taxon>
        <taxon>Sorbeoconcha</taxon>
        <taxon>Cerithioidea</taxon>
        <taxon>Batillariidae</taxon>
        <taxon>Batillaria</taxon>
    </lineage>
</organism>
<evidence type="ECO:0000313" key="2">
    <source>
        <dbReference type="Proteomes" id="UP001519460"/>
    </source>
</evidence>
<dbReference type="Proteomes" id="UP001519460">
    <property type="component" value="Unassembled WGS sequence"/>
</dbReference>
<accession>A0ABD0L4C2</accession>
<feature type="non-terminal residue" evidence="1">
    <location>
        <position position="69"/>
    </location>
</feature>
<comment type="caution">
    <text evidence="1">The sequence shown here is derived from an EMBL/GenBank/DDBJ whole genome shotgun (WGS) entry which is preliminary data.</text>
</comment>
<sequence length="69" mass="8017">MVPESQARFMTGPLSDAELRQNRTRRLEPRLILFMAAVKISQFFHHLIGSLAKPRQTPAYFIFVMFGNH</sequence>
<dbReference type="EMBL" id="JACVVK020000083">
    <property type="protein sequence ID" value="KAK7494414.1"/>
    <property type="molecule type" value="Genomic_DNA"/>
</dbReference>
<proteinExistence type="predicted"/>
<dbReference type="AlphaFoldDB" id="A0ABD0L4C2"/>
<gene>
    <name evidence="1" type="ORF">BaRGS_00014306</name>
</gene>
<protein>
    <submittedName>
        <fullName evidence="1">Uncharacterized protein</fullName>
    </submittedName>
</protein>
<name>A0ABD0L4C2_9CAEN</name>
<evidence type="ECO:0000313" key="1">
    <source>
        <dbReference type="EMBL" id="KAK7494414.1"/>
    </source>
</evidence>
<reference evidence="1 2" key="1">
    <citation type="journal article" date="2023" name="Sci. Data">
        <title>Genome assembly of the Korean intertidal mud-creeper Batillaria attramentaria.</title>
        <authorList>
            <person name="Patra A.K."/>
            <person name="Ho P.T."/>
            <person name="Jun S."/>
            <person name="Lee S.J."/>
            <person name="Kim Y."/>
            <person name="Won Y.J."/>
        </authorList>
    </citation>
    <scope>NUCLEOTIDE SEQUENCE [LARGE SCALE GENOMIC DNA]</scope>
    <source>
        <strain evidence="1">Wonlab-2016</strain>
    </source>
</reference>